<protein>
    <recommendedName>
        <fullName evidence="1">T6SS Phospholipase effector Tle1-like catalytic domain-containing protein</fullName>
    </recommendedName>
</protein>
<evidence type="ECO:0000313" key="3">
    <source>
        <dbReference type="Proteomes" id="UP000781932"/>
    </source>
</evidence>
<comment type="caution">
    <text evidence="2">The sequence shown here is derived from an EMBL/GenBank/DDBJ whole genome shotgun (WGS) entry which is preliminary data.</text>
</comment>
<accession>A0A9P6IDF4</accession>
<proteinExistence type="predicted"/>
<name>A0A9P6IDF4_9PEZI</name>
<dbReference type="PANTHER" id="PTHR33840:SF16">
    <property type="entry name" value="DUF2235 DOMAIN-CONTAINING PROTEIN"/>
    <property type="match status" value="1"/>
</dbReference>
<feature type="domain" description="T6SS Phospholipase effector Tle1-like catalytic" evidence="1">
    <location>
        <begin position="94"/>
        <end position="455"/>
    </location>
</feature>
<dbReference type="RefSeq" id="XP_038749803.1">
    <property type="nucleotide sequence ID" value="XM_038885015.1"/>
</dbReference>
<reference evidence="2" key="2">
    <citation type="submission" date="2020-11" db="EMBL/GenBank/DDBJ databases">
        <title>Whole genome sequencing of Colletotrichum sp.</title>
        <authorList>
            <person name="Li H."/>
        </authorList>
    </citation>
    <scope>NUCLEOTIDE SEQUENCE</scope>
    <source>
        <strain evidence="2">CkLH20</strain>
    </source>
</reference>
<dbReference type="GeneID" id="62158089"/>
<sequence>MSYDDDDFDPASLYRTFADVKKAPAPKQDNTGWTKKFNTLNFEPHESTAKFQFKHFEPLEIIQPSLERYTYTTEAAISAKQSAVNRFDKRVQRKRIVICCDGTWQSSVTGLKNIPSNVTRLARSIARSAEDEDGNIWQQVVYYDAGIGSGEISVFESARAGGFGVGFVGNVVEAYSFIVNNYRWGDKIYCFGFSRGAYTARAVAGLVTDIGIIRPQDLHDFPDLFEEYQKHDNSFAFRQSHHYREWITGVRSDSPGKAWIKPPREAPPESSRVVEVIGVFDTVGSLGIPELTYTQSALRWVGKQMGWNHGDFHNIGLSPFIKHAYHALALDERRKPFTPSLWQYPTEEELSPPQPEKPSSELQQFYEYVQENPDGTEEEHKSDLMKAWEALVKAEMYDQLKGSMKFQLNGTRPELQQVWFPGVHINVGGGDNSPLNGQDCDYEQIALISFAWMCERIAPHLLLNSEGGDLGGFAADAMRDRANIIRAVTSEKDFGQNAFSKTLYKGLEKVGAYAASMKTVSDVVENGWARGVIVDSFAGMMKLGKSLNRTPGEYKYDKAGNKPGVTCETIHPTVTFRRDKVDGYNPPALAGFKRSNGPVQDPDTKEWRYEWRKEEVVIPEFVINKEDIFSRRLAEQDKMGLPFLRSVDDELRKCATV</sequence>
<dbReference type="AlphaFoldDB" id="A0A9P6IDF4"/>
<dbReference type="PANTHER" id="PTHR33840">
    <property type="match status" value="1"/>
</dbReference>
<reference evidence="2" key="1">
    <citation type="submission" date="2020-03" db="EMBL/GenBank/DDBJ databases">
        <authorList>
            <person name="He L."/>
        </authorList>
    </citation>
    <scope>NUCLEOTIDE SEQUENCE</scope>
    <source>
        <strain evidence="2">CkLH20</strain>
    </source>
</reference>
<dbReference type="EMBL" id="JAATWM020000005">
    <property type="protein sequence ID" value="KAF9880342.1"/>
    <property type="molecule type" value="Genomic_DNA"/>
</dbReference>
<organism evidence="2 3">
    <name type="scientific">Colletotrichum karsti</name>
    <dbReference type="NCBI Taxonomy" id="1095194"/>
    <lineage>
        <taxon>Eukaryota</taxon>
        <taxon>Fungi</taxon>
        <taxon>Dikarya</taxon>
        <taxon>Ascomycota</taxon>
        <taxon>Pezizomycotina</taxon>
        <taxon>Sordariomycetes</taxon>
        <taxon>Hypocreomycetidae</taxon>
        <taxon>Glomerellales</taxon>
        <taxon>Glomerellaceae</taxon>
        <taxon>Colletotrichum</taxon>
        <taxon>Colletotrichum boninense species complex</taxon>
    </lineage>
</organism>
<keyword evidence="3" id="KW-1185">Reference proteome</keyword>
<evidence type="ECO:0000259" key="1">
    <source>
        <dbReference type="Pfam" id="PF09994"/>
    </source>
</evidence>
<dbReference type="OrthoDB" id="3057168at2759"/>
<gene>
    <name evidence="2" type="ORF">CkaCkLH20_02296</name>
</gene>
<evidence type="ECO:0000313" key="2">
    <source>
        <dbReference type="EMBL" id="KAF9880342.1"/>
    </source>
</evidence>
<dbReference type="Pfam" id="PF09994">
    <property type="entry name" value="T6SS_Tle1-like_cat"/>
    <property type="match status" value="1"/>
</dbReference>
<dbReference type="Proteomes" id="UP000781932">
    <property type="component" value="Unassembled WGS sequence"/>
</dbReference>
<dbReference type="InterPro" id="IPR018712">
    <property type="entry name" value="Tle1-like_cat"/>
</dbReference>